<proteinExistence type="predicted"/>
<comment type="caution">
    <text evidence="1">The sequence shown here is derived from an EMBL/GenBank/DDBJ whole genome shotgun (WGS) entry which is preliminary data.</text>
</comment>
<accession>A0A3S5BAL1</accession>
<evidence type="ECO:0000313" key="2">
    <source>
        <dbReference type="Proteomes" id="UP000784294"/>
    </source>
</evidence>
<name>A0A3S5BAL1_9PLAT</name>
<dbReference type="AlphaFoldDB" id="A0A3S5BAL1"/>
<dbReference type="EMBL" id="CAAALY010034122">
    <property type="protein sequence ID" value="VEL17779.1"/>
    <property type="molecule type" value="Genomic_DNA"/>
</dbReference>
<sequence>MNLATCLRHRTPIAPSITLFPNELIARPPLTLGLVEFHAVAQQVAFVAKLMTKVTGIRRQHSNPRKNETVFREAMPNANYSHLDNEYMEKDRHGKENYDILNKGSQDNSLKQVKKMADFRQNDPRPPKRVEEKVSGGRTLKWPNIAFVTSGESRENAGYILFEMPSWICSQVIIVSRKRFYFSRSHLVTISTIHKQIASDTSSDSCE</sequence>
<keyword evidence="2" id="KW-1185">Reference proteome</keyword>
<organism evidence="1 2">
    <name type="scientific">Protopolystoma xenopodis</name>
    <dbReference type="NCBI Taxonomy" id="117903"/>
    <lineage>
        <taxon>Eukaryota</taxon>
        <taxon>Metazoa</taxon>
        <taxon>Spiralia</taxon>
        <taxon>Lophotrochozoa</taxon>
        <taxon>Platyhelminthes</taxon>
        <taxon>Monogenea</taxon>
        <taxon>Polyopisthocotylea</taxon>
        <taxon>Polystomatidea</taxon>
        <taxon>Polystomatidae</taxon>
        <taxon>Protopolystoma</taxon>
    </lineage>
</organism>
<reference evidence="1" key="1">
    <citation type="submission" date="2018-11" db="EMBL/GenBank/DDBJ databases">
        <authorList>
            <consortium name="Pathogen Informatics"/>
        </authorList>
    </citation>
    <scope>NUCLEOTIDE SEQUENCE</scope>
</reference>
<evidence type="ECO:0000313" key="1">
    <source>
        <dbReference type="EMBL" id="VEL17779.1"/>
    </source>
</evidence>
<dbReference type="Proteomes" id="UP000784294">
    <property type="component" value="Unassembled WGS sequence"/>
</dbReference>
<protein>
    <submittedName>
        <fullName evidence="1">Uncharacterized protein</fullName>
    </submittedName>
</protein>
<gene>
    <name evidence="1" type="ORF">PXEA_LOCUS11219</name>
</gene>